<dbReference type="SUPFAM" id="SSF47203">
    <property type="entry name" value="Acyl-CoA dehydrogenase C-terminal domain-like"/>
    <property type="match status" value="1"/>
</dbReference>
<sequence length="361" mass="41038">MIAEFYSACIDNVDAKFFERIQNLSRQLLPNLSSNSLNVDDELQVNNVSGVLSPRRLQQQKIDVDSLKKALTAVRYREFKDDFPFSVKKMLLETAQYCDKRQQLNQPLIQTRLLIPIAKTISFDLYNRSLSKCFKNPNNVPLFARPYCHGTKALYTRHSLNTMMDCKHLLGRNDIDVIHGDKTGQLMNVAKFIVSQPGANMQPAFQQMKNESDPSKLFNFQRLIQLFKMRDFLKTQELKESLSKVGCQVHSCTNEVLVNSLNNVGTWAVRAAVAHLESQMLEENLRSASQTNNSDIVCQLILLDSLVKIQDDMGWIITNHLISEDQALDLPFIIGDACTILAPNLMNLVEAFDIPKIISKN</sequence>
<dbReference type="EMBL" id="ADBJ01000038">
    <property type="protein sequence ID" value="EFA78555.1"/>
    <property type="molecule type" value="Genomic_DNA"/>
</dbReference>
<comment type="caution">
    <text evidence="2">The sequence shown here is derived from an EMBL/GenBank/DDBJ whole genome shotgun (WGS) entry which is preliminary data.</text>
</comment>
<dbReference type="Proteomes" id="UP000001396">
    <property type="component" value="Unassembled WGS sequence"/>
</dbReference>
<dbReference type="InParanoid" id="D3BKX5"/>
<keyword evidence="3" id="KW-1185">Reference proteome</keyword>
<evidence type="ECO:0000313" key="3">
    <source>
        <dbReference type="Proteomes" id="UP000001396"/>
    </source>
</evidence>
<dbReference type="RefSeq" id="XP_020430679.1">
    <property type="nucleotide sequence ID" value="XM_020580004.1"/>
</dbReference>
<dbReference type="GO" id="GO:0003997">
    <property type="term" value="F:acyl-CoA oxidase activity"/>
    <property type="evidence" value="ECO:0007669"/>
    <property type="project" value="InterPro"/>
</dbReference>
<accession>D3BKX5</accession>
<gene>
    <name evidence="2" type="ORF">PPL_09207</name>
</gene>
<reference evidence="2 3" key="1">
    <citation type="journal article" date="2011" name="Genome Res.">
        <title>Phylogeny-wide analysis of social amoeba genomes highlights ancient origins for complex intercellular communication.</title>
        <authorList>
            <person name="Heidel A.J."/>
            <person name="Lawal H.M."/>
            <person name="Felder M."/>
            <person name="Schilde C."/>
            <person name="Helps N.R."/>
            <person name="Tunggal B."/>
            <person name="Rivero F."/>
            <person name="John U."/>
            <person name="Schleicher M."/>
            <person name="Eichinger L."/>
            <person name="Platzer M."/>
            <person name="Noegel A.A."/>
            <person name="Schaap P."/>
            <person name="Gloeckner G."/>
        </authorList>
    </citation>
    <scope>NUCLEOTIDE SEQUENCE [LARGE SCALE GENOMIC DNA]</scope>
    <source>
        <strain evidence="3">ATCC 26659 / Pp 5 / PN500</strain>
    </source>
</reference>
<evidence type="ECO:0000259" key="1">
    <source>
        <dbReference type="Pfam" id="PF01756"/>
    </source>
</evidence>
<dbReference type="Pfam" id="PF01756">
    <property type="entry name" value="ACOX"/>
    <property type="match status" value="1"/>
</dbReference>
<evidence type="ECO:0000313" key="2">
    <source>
        <dbReference type="EMBL" id="EFA78555.1"/>
    </source>
</evidence>
<dbReference type="InterPro" id="IPR002655">
    <property type="entry name" value="Acyl-CoA_oxidase_C"/>
</dbReference>
<dbReference type="InterPro" id="IPR036250">
    <property type="entry name" value="AcylCo_DH-like_C"/>
</dbReference>
<dbReference type="AlphaFoldDB" id="D3BKX5"/>
<organism evidence="2 3">
    <name type="scientific">Heterostelium pallidum (strain ATCC 26659 / Pp 5 / PN500)</name>
    <name type="common">Cellular slime mold</name>
    <name type="synonym">Polysphondylium pallidum</name>
    <dbReference type="NCBI Taxonomy" id="670386"/>
    <lineage>
        <taxon>Eukaryota</taxon>
        <taxon>Amoebozoa</taxon>
        <taxon>Evosea</taxon>
        <taxon>Eumycetozoa</taxon>
        <taxon>Dictyostelia</taxon>
        <taxon>Acytosteliales</taxon>
        <taxon>Acytosteliaceae</taxon>
        <taxon>Heterostelium</taxon>
    </lineage>
</organism>
<dbReference type="GeneID" id="31364682"/>
<dbReference type="GO" id="GO:0006635">
    <property type="term" value="P:fatty acid beta-oxidation"/>
    <property type="evidence" value="ECO:0007669"/>
    <property type="project" value="InterPro"/>
</dbReference>
<protein>
    <submittedName>
        <fullName evidence="2">Acyl-CoA oxidase</fullName>
    </submittedName>
</protein>
<feature type="domain" description="Acyl-CoA oxidase C-terminal" evidence="1">
    <location>
        <begin position="244"/>
        <end position="355"/>
    </location>
</feature>
<dbReference type="Gene3D" id="1.20.140.10">
    <property type="entry name" value="Butyryl-CoA Dehydrogenase, subunit A, domain 3"/>
    <property type="match status" value="1"/>
</dbReference>
<proteinExistence type="predicted"/>
<dbReference type="GO" id="GO:0005777">
    <property type="term" value="C:peroxisome"/>
    <property type="evidence" value="ECO:0007669"/>
    <property type="project" value="InterPro"/>
</dbReference>
<name>D3BKX5_HETP5</name>